<sequence length="385" mass="40206">MKEEHRTVPDAPGPVGPGPRPADPGPARGAASSGPDPGAGRGAASDAGPGGDPYGFGRVVELVRRLRAPGGCPWDRAQTHRSLRRFALEEAYEVVAAIDAGDPRHLADELGDLLLQVLLHAQIAAEAGHFTIADVCHALADKLIRRHPHVFGGVEADSPADVQRLWAAIKRAEAAAREGVPAGEAAGAGGREGGASAAGVPEGQAGAGPAAGEAVAGPPSGAAGEPVPEVAGGRDDEPWTPAALVEAYRVQERAARLGLDWPDPRGPRAKLDEELAELDAAVAEGDPQHVEEELGDVLFVLVNAGRHWGVHAETALLGAVRKFRRRIHQMEEQARRQGRTLEELSPAELDRLWEAAKARETGRIQGLSAEHTSGTRPDARGGKRG</sequence>
<feature type="region of interest" description="Disordered" evidence="1">
    <location>
        <begin position="177"/>
        <end position="238"/>
    </location>
</feature>
<keyword evidence="4" id="KW-1185">Reference proteome</keyword>
<dbReference type="PANTHER" id="PTHR30522:SF0">
    <property type="entry name" value="NUCLEOSIDE TRIPHOSPHATE PYROPHOSPHOHYDROLASE"/>
    <property type="match status" value="1"/>
</dbReference>
<evidence type="ECO:0000259" key="2">
    <source>
        <dbReference type="Pfam" id="PF03819"/>
    </source>
</evidence>
<dbReference type="FunFam" id="1.10.287.1080:FF:000001">
    <property type="entry name" value="Nucleoside triphosphate pyrophosphohydrolase"/>
    <property type="match status" value="1"/>
</dbReference>
<evidence type="ECO:0000313" key="4">
    <source>
        <dbReference type="Proteomes" id="UP000008915"/>
    </source>
</evidence>
<dbReference type="PANTHER" id="PTHR30522">
    <property type="entry name" value="NUCLEOSIDE TRIPHOSPHATE PYROPHOSPHOHYDROLASE"/>
    <property type="match status" value="1"/>
</dbReference>
<dbReference type="CDD" id="cd11528">
    <property type="entry name" value="NTP-PPase_MazG_Nterm"/>
    <property type="match status" value="1"/>
</dbReference>
<dbReference type="EMBL" id="CP002344">
    <property type="protein sequence ID" value="ADU50227.1"/>
    <property type="molecule type" value="Genomic_DNA"/>
</dbReference>
<dbReference type="GO" id="GO:0046047">
    <property type="term" value="P:TTP catabolic process"/>
    <property type="evidence" value="ECO:0007669"/>
    <property type="project" value="TreeGrafter"/>
</dbReference>
<feature type="compositionally biased region" description="Low complexity" evidence="1">
    <location>
        <begin position="194"/>
        <end position="229"/>
    </location>
</feature>
<dbReference type="GO" id="GO:0047429">
    <property type="term" value="F:nucleoside triphosphate diphosphatase activity"/>
    <property type="evidence" value="ECO:0007669"/>
    <property type="project" value="InterPro"/>
</dbReference>
<dbReference type="NCBIfam" id="NF007113">
    <property type="entry name" value="PRK09562.1"/>
    <property type="match status" value="1"/>
</dbReference>
<evidence type="ECO:0000313" key="3">
    <source>
        <dbReference type="EMBL" id="ADU50227.1"/>
    </source>
</evidence>
<feature type="region of interest" description="Disordered" evidence="1">
    <location>
        <begin position="360"/>
        <end position="385"/>
    </location>
</feature>
<evidence type="ECO:0000256" key="1">
    <source>
        <dbReference type="SAM" id="MobiDB-lite"/>
    </source>
</evidence>
<dbReference type="GO" id="GO:0006203">
    <property type="term" value="P:dGTP catabolic process"/>
    <property type="evidence" value="ECO:0007669"/>
    <property type="project" value="TreeGrafter"/>
</dbReference>
<organism evidence="3 4">
    <name type="scientific">Thermaerobacter marianensis (strain ATCC 700841 / DSM 12885 / JCM 10246 / 7p75a)</name>
    <dbReference type="NCBI Taxonomy" id="644966"/>
    <lineage>
        <taxon>Bacteria</taxon>
        <taxon>Bacillati</taxon>
        <taxon>Bacillota</taxon>
        <taxon>Clostridia</taxon>
        <taxon>Eubacteriales</taxon>
        <taxon>Clostridiales Family XVII. Incertae Sedis</taxon>
        <taxon>Thermaerobacter</taxon>
    </lineage>
</organism>
<dbReference type="InterPro" id="IPR011551">
    <property type="entry name" value="NTP_PyrPHydrolase_MazG"/>
</dbReference>
<dbReference type="HOGENOM" id="CLU_038356_0_0_9"/>
<feature type="compositionally biased region" description="Low complexity" evidence="1">
    <location>
        <begin position="25"/>
        <end position="47"/>
    </location>
</feature>
<gene>
    <name evidence="3" type="ordered locus">Tmar_0102</name>
</gene>
<dbReference type="KEGG" id="tmr:Tmar_0102"/>
<protein>
    <submittedName>
        <fullName evidence="3">MazG family protein</fullName>
    </submittedName>
</protein>
<accession>E6SL25</accession>
<proteinExistence type="predicted"/>
<name>E6SL25_THEM7</name>
<dbReference type="STRING" id="644966.Tmar_0102"/>
<dbReference type="GO" id="GO:0046052">
    <property type="term" value="P:UTP catabolic process"/>
    <property type="evidence" value="ECO:0007669"/>
    <property type="project" value="TreeGrafter"/>
</dbReference>
<dbReference type="AlphaFoldDB" id="E6SL25"/>
<dbReference type="CDD" id="cd11529">
    <property type="entry name" value="NTP-PPase_MazG_Cterm"/>
    <property type="match status" value="1"/>
</dbReference>
<feature type="domain" description="NTP pyrophosphohydrolase MazG-like" evidence="2">
    <location>
        <begin position="269"/>
        <end position="327"/>
    </location>
</feature>
<dbReference type="Pfam" id="PF03819">
    <property type="entry name" value="MazG"/>
    <property type="match status" value="2"/>
</dbReference>
<reference evidence="3 4" key="1">
    <citation type="journal article" date="2010" name="Stand. Genomic Sci.">
        <title>Complete genome sequence of Thermaerobacter marianensis type strain (7p75a).</title>
        <authorList>
            <person name="Han C."/>
            <person name="Gu W."/>
            <person name="Zhang X."/>
            <person name="Lapidus A."/>
            <person name="Nolan M."/>
            <person name="Copeland A."/>
            <person name="Lucas S."/>
            <person name="Del Rio T.G."/>
            <person name="Tice H."/>
            <person name="Cheng J.F."/>
            <person name="Tapia R."/>
            <person name="Goodwin L."/>
            <person name="Pitluck S."/>
            <person name="Pagani I."/>
            <person name="Ivanova N."/>
            <person name="Mavromatis K."/>
            <person name="Mikhailova N."/>
            <person name="Pati A."/>
            <person name="Chen A."/>
            <person name="Palaniappan K."/>
            <person name="Land M."/>
            <person name="Hauser L."/>
            <person name="Chang Y.J."/>
            <person name="Jeffries C.D."/>
            <person name="Schneider S."/>
            <person name="Rohde M."/>
            <person name="Goker M."/>
            <person name="Pukall R."/>
            <person name="Woyke T."/>
            <person name="Bristow J."/>
            <person name="Eisen J.A."/>
            <person name="Markowitz V."/>
            <person name="Hugenholtz P."/>
            <person name="Kyrpides N.C."/>
            <person name="Klenk H.P."/>
            <person name="Detter J.C."/>
        </authorList>
    </citation>
    <scope>NUCLEOTIDE SEQUENCE [LARGE SCALE GENOMIC DNA]</scope>
    <source>
        <strain evidence="4">ATCC 700841 / DSM 12885 / JCM 10246 / 7p75a</strain>
    </source>
</reference>
<feature type="region of interest" description="Disordered" evidence="1">
    <location>
        <begin position="1"/>
        <end position="52"/>
    </location>
</feature>
<dbReference type="GO" id="GO:0046076">
    <property type="term" value="P:dTTP catabolic process"/>
    <property type="evidence" value="ECO:0007669"/>
    <property type="project" value="TreeGrafter"/>
</dbReference>
<dbReference type="GO" id="GO:0046081">
    <property type="term" value="P:dUTP catabolic process"/>
    <property type="evidence" value="ECO:0007669"/>
    <property type="project" value="TreeGrafter"/>
</dbReference>
<dbReference type="Proteomes" id="UP000008915">
    <property type="component" value="Chromosome"/>
</dbReference>
<dbReference type="GO" id="GO:0046061">
    <property type="term" value="P:dATP catabolic process"/>
    <property type="evidence" value="ECO:0007669"/>
    <property type="project" value="TreeGrafter"/>
</dbReference>
<reference evidence="4" key="2">
    <citation type="journal article" date="2010" name="Stand. Genomic Sci.">
        <title>Complete genome sequence of Thermaerobacter marianensis type strain (7p75aT).</title>
        <authorList>
            <person name="Han C."/>
            <person name="Gu W."/>
            <person name="Zhang X."/>
            <person name="Lapidus A."/>
            <person name="Nolan M."/>
            <person name="Copeland A."/>
            <person name="Lucas S."/>
            <person name="Glavina Del Rio T."/>
            <person name="Tice H."/>
            <person name="Cheng J."/>
            <person name="Tapia R."/>
            <person name="Goodwin L."/>
            <person name="Pitluck S."/>
            <person name="Pagani I."/>
            <person name="Ivanova N."/>
            <person name="Mavromatis K."/>
            <person name="Mikhailova N."/>
            <person name="Pati A."/>
            <person name="Chen A."/>
            <person name="Palaniappan K."/>
            <person name="Land M."/>
            <person name="Hauser L."/>
            <person name="Chang Y."/>
            <person name="Jeffries C."/>
            <person name="Schneider S."/>
            <person name="Rohde M."/>
            <person name="Goker M."/>
            <person name="Pukall R."/>
            <person name="Woyke T."/>
            <person name="Bristow J."/>
            <person name="Eisen J."/>
            <person name="Markowitz V."/>
            <person name="Hugenholtz P."/>
            <person name="Kyrpides N."/>
            <person name="Klenk H."/>
            <person name="Detter J."/>
        </authorList>
    </citation>
    <scope>NUCLEOTIDE SEQUENCE [LARGE SCALE GENOMIC DNA]</scope>
    <source>
        <strain evidence="4">ATCC 700841 / DSM 12885 / JCM 10246 / 7p75a</strain>
    </source>
</reference>
<feature type="compositionally biased region" description="Pro residues" evidence="1">
    <location>
        <begin position="11"/>
        <end position="24"/>
    </location>
</feature>
<dbReference type="Gene3D" id="1.10.287.1080">
    <property type="entry name" value="MazG-like"/>
    <property type="match status" value="2"/>
</dbReference>
<dbReference type="SUPFAM" id="SSF101386">
    <property type="entry name" value="all-alpha NTP pyrophosphatases"/>
    <property type="match status" value="2"/>
</dbReference>
<dbReference type="InterPro" id="IPR048011">
    <property type="entry name" value="NTP-PPase_MazG-like_C"/>
</dbReference>
<dbReference type="InterPro" id="IPR004518">
    <property type="entry name" value="MazG-like_dom"/>
</dbReference>
<dbReference type="eggNOG" id="COG3956">
    <property type="taxonomic scope" value="Bacteria"/>
</dbReference>
<dbReference type="GO" id="GO:0006950">
    <property type="term" value="P:response to stress"/>
    <property type="evidence" value="ECO:0007669"/>
    <property type="project" value="UniProtKB-ARBA"/>
</dbReference>
<feature type="domain" description="NTP pyrophosphohydrolase MazG-like" evidence="2">
    <location>
        <begin position="78"/>
        <end position="151"/>
    </location>
</feature>
<dbReference type="InterPro" id="IPR048015">
    <property type="entry name" value="NTP-PPase_MazG-like_N"/>
</dbReference>